<dbReference type="Gene3D" id="1.25.40.20">
    <property type="entry name" value="Ankyrin repeat-containing domain"/>
    <property type="match status" value="1"/>
</dbReference>
<evidence type="ECO:0000313" key="1">
    <source>
        <dbReference type="Proteomes" id="UP000818029"/>
    </source>
</evidence>
<dbReference type="GeneID" id="107935703"/>
<gene>
    <name evidence="2" type="primary">LOC107935703</name>
</gene>
<dbReference type="InterPro" id="IPR036770">
    <property type="entry name" value="Ankyrin_rpt-contain_sf"/>
</dbReference>
<dbReference type="SUPFAM" id="SSF48403">
    <property type="entry name" value="Ankyrin repeat"/>
    <property type="match status" value="1"/>
</dbReference>
<organism evidence="1 2">
    <name type="scientific">Gossypium hirsutum</name>
    <name type="common">Upland cotton</name>
    <name type="synonym">Gossypium mexicanum</name>
    <dbReference type="NCBI Taxonomy" id="3635"/>
    <lineage>
        <taxon>Eukaryota</taxon>
        <taxon>Viridiplantae</taxon>
        <taxon>Streptophyta</taxon>
        <taxon>Embryophyta</taxon>
        <taxon>Tracheophyta</taxon>
        <taxon>Spermatophyta</taxon>
        <taxon>Magnoliopsida</taxon>
        <taxon>eudicotyledons</taxon>
        <taxon>Gunneridae</taxon>
        <taxon>Pentapetalae</taxon>
        <taxon>rosids</taxon>
        <taxon>malvids</taxon>
        <taxon>Malvales</taxon>
        <taxon>Malvaceae</taxon>
        <taxon>Malvoideae</taxon>
        <taxon>Gossypium</taxon>
    </lineage>
</organism>
<sequence>MPLHNTIARKLNQAGLSPLLLAPQNDKTQAVLRLLKLTKAFVRVKGRTASLLCTKLFKLERLIFCSSFLRSRHGAAKCWEKELLSWPDIDDSTVLHVAVLNSPQVIKVLLEHLCRHHINAKNLDGFTALDIEPELPEWPLDEGQVDNRDSIKDMLSKAGV</sequence>
<dbReference type="KEGG" id="ghi:107935703"/>
<dbReference type="Proteomes" id="UP000818029">
    <property type="component" value="Chromosome D10"/>
</dbReference>
<dbReference type="PaxDb" id="3635-A0A1U8MAG2"/>
<dbReference type="RefSeq" id="XP_016723812.1">
    <property type="nucleotide sequence ID" value="XM_016868323.1"/>
</dbReference>
<name>A0A1U8MAG2_GOSHI</name>
<proteinExistence type="predicted"/>
<dbReference type="PANTHER" id="PTHR24128:SF60">
    <property type="entry name" value="ALPHA-LATROTOXIN-LHE1A-LIKE"/>
    <property type="match status" value="1"/>
</dbReference>
<protein>
    <submittedName>
        <fullName evidence="2">Ankyrin repeat-containing protein BDA1-like</fullName>
    </submittedName>
</protein>
<dbReference type="PANTHER" id="PTHR24128">
    <property type="entry name" value="HOMEOBOX PROTEIN WARIAI"/>
    <property type="match status" value="1"/>
</dbReference>
<dbReference type="STRING" id="3635.A0A1U8MAG2"/>
<accession>A0A1U8MAG2</accession>
<reference evidence="1" key="1">
    <citation type="journal article" date="2020" name="Nat. Genet.">
        <title>Genomic diversifications of five Gossypium allopolyploid species and their impact on cotton improvement.</title>
        <authorList>
            <person name="Chen Z.J."/>
            <person name="Sreedasyam A."/>
            <person name="Ando A."/>
            <person name="Song Q."/>
            <person name="De Santiago L.M."/>
            <person name="Hulse-Kemp A.M."/>
            <person name="Ding M."/>
            <person name="Ye W."/>
            <person name="Kirkbride R.C."/>
            <person name="Jenkins J."/>
            <person name="Plott C."/>
            <person name="Lovell J."/>
            <person name="Lin Y.M."/>
            <person name="Vaughn R."/>
            <person name="Liu B."/>
            <person name="Simpson S."/>
            <person name="Scheffler B.E."/>
            <person name="Wen L."/>
            <person name="Saski C.A."/>
            <person name="Grover C.E."/>
            <person name="Hu G."/>
            <person name="Conover J.L."/>
            <person name="Carlson J.W."/>
            <person name="Shu S."/>
            <person name="Boston L.B."/>
            <person name="Williams M."/>
            <person name="Peterson D.G."/>
            <person name="McGee K."/>
            <person name="Jones D.C."/>
            <person name="Wendel J.F."/>
            <person name="Stelly D.M."/>
            <person name="Grimwood J."/>
            <person name="Schmutz J."/>
        </authorList>
    </citation>
    <scope>NUCLEOTIDE SEQUENCE [LARGE SCALE GENOMIC DNA]</scope>
    <source>
        <strain evidence="1">cv. TM-1</strain>
    </source>
</reference>
<reference evidence="2" key="2">
    <citation type="submission" date="2025-08" db="UniProtKB">
        <authorList>
            <consortium name="RefSeq"/>
        </authorList>
    </citation>
    <scope>IDENTIFICATION</scope>
</reference>
<dbReference type="AlphaFoldDB" id="A0A1U8MAG2"/>
<evidence type="ECO:0000313" key="2">
    <source>
        <dbReference type="RefSeq" id="XP_016723812.1"/>
    </source>
</evidence>
<keyword evidence="1" id="KW-1185">Reference proteome</keyword>